<dbReference type="STRING" id="6412.T1G6K1"/>
<dbReference type="InterPro" id="IPR000299">
    <property type="entry name" value="FERM_domain"/>
</dbReference>
<dbReference type="FunFam" id="1.20.80.10:FF:000001">
    <property type="entry name" value="Erythrocyte membrane protein band 4.1"/>
    <property type="match status" value="1"/>
</dbReference>
<evidence type="ECO:0000256" key="4">
    <source>
        <dbReference type="ARBA" id="ARBA00023203"/>
    </source>
</evidence>
<dbReference type="InterPro" id="IPR014352">
    <property type="entry name" value="FERM/acyl-CoA-bd_prot_sf"/>
</dbReference>
<keyword evidence="4" id="KW-0009">Actin-binding</keyword>
<dbReference type="KEGG" id="hro:HELRODRAFT_86976"/>
<dbReference type="SMART" id="SM01196">
    <property type="entry name" value="FERM_C"/>
    <property type="match status" value="1"/>
</dbReference>
<keyword evidence="5" id="KW-0206">Cytoskeleton</keyword>
<dbReference type="InterPro" id="IPR019748">
    <property type="entry name" value="FERM_central"/>
</dbReference>
<dbReference type="Gene3D" id="2.30.29.30">
    <property type="entry name" value="Pleckstrin-homology domain (PH domain)/Phosphotyrosine-binding domain (PTB)"/>
    <property type="match status" value="1"/>
</dbReference>
<dbReference type="OrthoDB" id="6589456at2759"/>
<evidence type="ECO:0000313" key="9">
    <source>
        <dbReference type="Proteomes" id="UP000015101"/>
    </source>
</evidence>
<reference evidence="8" key="3">
    <citation type="submission" date="2015-06" db="UniProtKB">
        <authorList>
            <consortium name="EnsemblMetazoa"/>
        </authorList>
    </citation>
    <scope>IDENTIFICATION</scope>
</reference>
<dbReference type="Pfam" id="PF00373">
    <property type="entry name" value="FERM_M"/>
    <property type="match status" value="1"/>
</dbReference>
<evidence type="ECO:0000256" key="1">
    <source>
        <dbReference type="ARBA" id="ARBA00004245"/>
    </source>
</evidence>
<dbReference type="AlphaFoldDB" id="T1G6K1"/>
<organism evidence="8 9">
    <name type="scientific">Helobdella robusta</name>
    <name type="common">Californian leech</name>
    <dbReference type="NCBI Taxonomy" id="6412"/>
    <lineage>
        <taxon>Eukaryota</taxon>
        <taxon>Metazoa</taxon>
        <taxon>Spiralia</taxon>
        <taxon>Lophotrochozoa</taxon>
        <taxon>Annelida</taxon>
        <taxon>Clitellata</taxon>
        <taxon>Hirudinea</taxon>
        <taxon>Rhynchobdellida</taxon>
        <taxon>Glossiphoniidae</taxon>
        <taxon>Helobdella</taxon>
    </lineage>
</organism>
<dbReference type="SUPFAM" id="SSF54236">
    <property type="entry name" value="Ubiquitin-like"/>
    <property type="match status" value="1"/>
</dbReference>
<dbReference type="SUPFAM" id="SSF47031">
    <property type="entry name" value="Second domain of FERM"/>
    <property type="match status" value="1"/>
</dbReference>
<dbReference type="SUPFAM" id="SSF50729">
    <property type="entry name" value="PH domain-like"/>
    <property type="match status" value="1"/>
</dbReference>
<dbReference type="InterPro" id="IPR029071">
    <property type="entry name" value="Ubiquitin-like_domsf"/>
</dbReference>
<keyword evidence="2" id="KW-0963">Cytoplasm</keyword>
<dbReference type="GeneID" id="20216698"/>
<dbReference type="PANTHER" id="PTHR23280">
    <property type="entry name" value="4.1 G PROTEIN"/>
    <property type="match status" value="1"/>
</dbReference>
<evidence type="ECO:0000313" key="7">
    <source>
        <dbReference type="EMBL" id="ESN95274.1"/>
    </source>
</evidence>
<protein>
    <recommendedName>
        <fullName evidence="6">FERM domain-containing protein</fullName>
    </recommendedName>
</protein>
<keyword evidence="9" id="KW-1185">Reference proteome</keyword>
<evidence type="ECO:0000256" key="2">
    <source>
        <dbReference type="ARBA" id="ARBA00022490"/>
    </source>
</evidence>
<dbReference type="InterPro" id="IPR019749">
    <property type="entry name" value="Band_41_domain"/>
</dbReference>
<dbReference type="InParanoid" id="T1G6K1"/>
<reference evidence="9" key="1">
    <citation type="submission" date="2012-12" db="EMBL/GenBank/DDBJ databases">
        <authorList>
            <person name="Hellsten U."/>
            <person name="Grimwood J."/>
            <person name="Chapman J.A."/>
            <person name="Shapiro H."/>
            <person name="Aerts A."/>
            <person name="Otillar R.P."/>
            <person name="Terry A.Y."/>
            <person name="Boore J.L."/>
            <person name="Simakov O."/>
            <person name="Marletaz F."/>
            <person name="Cho S.-J."/>
            <person name="Edsinger-Gonzales E."/>
            <person name="Havlak P."/>
            <person name="Kuo D.-H."/>
            <person name="Larsson T."/>
            <person name="Lv J."/>
            <person name="Arendt D."/>
            <person name="Savage R."/>
            <person name="Osoegawa K."/>
            <person name="de Jong P."/>
            <person name="Lindberg D.R."/>
            <person name="Seaver E.C."/>
            <person name="Weisblat D.A."/>
            <person name="Putnam N.H."/>
            <person name="Grigoriev I.V."/>
            <person name="Rokhsar D.S."/>
        </authorList>
    </citation>
    <scope>NUCLEOTIDE SEQUENCE</scope>
</reference>
<dbReference type="Proteomes" id="UP000015101">
    <property type="component" value="Unassembled WGS sequence"/>
</dbReference>
<dbReference type="InterPro" id="IPR018980">
    <property type="entry name" value="FERM_PH-like_C"/>
</dbReference>
<dbReference type="OMA" id="EFNFLKH"/>
<sequence>MNTCRVQLLDGSEVDIDIDKKASGQELFDLVCKKLSLNEVDYFGCTYKENKNTKVWLNNNKKIFKQISNTPWVFSFEVKFYPPDPTCLNEEITRYQLFLQLRTDILSGKLPCSFMTYALLGSYAAQSQLGDYCPSDHGTGHAYLKDIGFSPNQTDELLDKIAELHKTNQGMQPAEAELCFLDNAYKLSLYGVHMFQAKDSNDSEVLLGICAAGLLVYKERLRLHRFTWPKILKISYKRNVFTIKIRPGEFEQMETTMEYKLANYQTAKRLWRLAVEHHSFFRFS</sequence>
<dbReference type="Pfam" id="PF09379">
    <property type="entry name" value="FERM_N"/>
    <property type="match status" value="1"/>
</dbReference>
<dbReference type="Gene3D" id="3.10.20.90">
    <property type="entry name" value="Phosphatidylinositol 3-kinase Catalytic Subunit, Chain A, domain 1"/>
    <property type="match status" value="1"/>
</dbReference>
<feature type="domain" description="FERM" evidence="6">
    <location>
        <begin position="2"/>
        <end position="284"/>
    </location>
</feature>
<dbReference type="EnsemblMetazoa" id="HelroT86976">
    <property type="protein sequence ID" value="HelroP86976"/>
    <property type="gene ID" value="HelroG86976"/>
</dbReference>
<dbReference type="GO" id="GO:0003779">
    <property type="term" value="F:actin binding"/>
    <property type="evidence" value="ECO:0007669"/>
    <property type="project" value="UniProtKB-KW"/>
</dbReference>
<dbReference type="GO" id="GO:0005856">
    <property type="term" value="C:cytoskeleton"/>
    <property type="evidence" value="ECO:0007669"/>
    <property type="project" value="UniProtKB-SubCell"/>
</dbReference>
<dbReference type="EMBL" id="AMQM01006901">
    <property type="status" value="NOT_ANNOTATED_CDS"/>
    <property type="molecule type" value="Genomic_DNA"/>
</dbReference>
<dbReference type="HOGENOM" id="CLU_003623_1_1_1"/>
<dbReference type="PANTHER" id="PTHR23280:SF21">
    <property type="entry name" value="PROTEIN 4.1 HOMOLOG"/>
    <property type="match status" value="1"/>
</dbReference>
<comment type="subcellular location">
    <subcellularLocation>
        <location evidence="1">Cytoplasm</location>
        <location evidence="1">Cytoskeleton</location>
    </subcellularLocation>
</comment>
<dbReference type="eggNOG" id="KOG3527">
    <property type="taxonomic scope" value="Eukaryota"/>
</dbReference>
<dbReference type="InterPro" id="IPR000798">
    <property type="entry name" value="Ez/rad/moesin-like"/>
</dbReference>
<dbReference type="PRINTS" id="PR00935">
    <property type="entry name" value="BAND41"/>
</dbReference>
<dbReference type="InterPro" id="IPR011993">
    <property type="entry name" value="PH-like_dom_sf"/>
</dbReference>
<dbReference type="Pfam" id="PF09380">
    <property type="entry name" value="FERM_C"/>
    <property type="match status" value="1"/>
</dbReference>
<dbReference type="InterPro" id="IPR035963">
    <property type="entry name" value="FERM_2"/>
</dbReference>
<dbReference type="CDD" id="cd14473">
    <property type="entry name" value="FERM_B-lobe"/>
    <property type="match status" value="1"/>
</dbReference>
<dbReference type="Gene3D" id="1.20.80.10">
    <property type="match status" value="1"/>
</dbReference>
<dbReference type="FunFam" id="2.30.29.30:FF:000001">
    <property type="entry name" value="Erythrocyte membrane protein band 4.1"/>
    <property type="match status" value="1"/>
</dbReference>
<dbReference type="PRINTS" id="PR00661">
    <property type="entry name" value="ERMFAMILY"/>
</dbReference>
<dbReference type="SMART" id="SM00295">
    <property type="entry name" value="B41"/>
    <property type="match status" value="1"/>
</dbReference>
<dbReference type="PROSITE" id="PS00660">
    <property type="entry name" value="FERM_1"/>
    <property type="match status" value="1"/>
</dbReference>
<dbReference type="InterPro" id="IPR019747">
    <property type="entry name" value="FERM_CS"/>
</dbReference>
<keyword evidence="3" id="KW-0597">Phosphoprotein</keyword>
<evidence type="ECO:0000313" key="8">
    <source>
        <dbReference type="EnsemblMetazoa" id="HelroP86976"/>
    </source>
</evidence>
<dbReference type="InterPro" id="IPR018979">
    <property type="entry name" value="FERM_N"/>
</dbReference>
<gene>
    <name evidence="8" type="primary">20216698</name>
    <name evidence="7" type="ORF">HELRODRAFT_86976</name>
</gene>
<dbReference type="CTD" id="20216698"/>
<dbReference type="RefSeq" id="XP_009026600.1">
    <property type="nucleotide sequence ID" value="XM_009028352.1"/>
</dbReference>
<accession>T1G6K1</accession>
<evidence type="ECO:0000256" key="3">
    <source>
        <dbReference type="ARBA" id="ARBA00022553"/>
    </source>
</evidence>
<dbReference type="PROSITE" id="PS50057">
    <property type="entry name" value="FERM_3"/>
    <property type="match status" value="1"/>
</dbReference>
<evidence type="ECO:0000259" key="6">
    <source>
        <dbReference type="PROSITE" id="PS50057"/>
    </source>
</evidence>
<dbReference type="EMBL" id="KB097536">
    <property type="protein sequence ID" value="ESN95274.1"/>
    <property type="molecule type" value="Genomic_DNA"/>
</dbReference>
<name>T1G6K1_HELRO</name>
<dbReference type="PROSITE" id="PS00661">
    <property type="entry name" value="FERM_2"/>
    <property type="match status" value="1"/>
</dbReference>
<dbReference type="FunFam" id="3.10.20.90:FF:000002">
    <property type="entry name" value="Erythrocyte protein band 4.1-like 3"/>
    <property type="match status" value="1"/>
</dbReference>
<reference evidence="7 9" key="2">
    <citation type="journal article" date="2013" name="Nature">
        <title>Insights into bilaterian evolution from three spiralian genomes.</title>
        <authorList>
            <person name="Simakov O."/>
            <person name="Marletaz F."/>
            <person name="Cho S.J."/>
            <person name="Edsinger-Gonzales E."/>
            <person name="Havlak P."/>
            <person name="Hellsten U."/>
            <person name="Kuo D.H."/>
            <person name="Larsson T."/>
            <person name="Lv J."/>
            <person name="Arendt D."/>
            <person name="Savage R."/>
            <person name="Osoegawa K."/>
            <person name="de Jong P."/>
            <person name="Grimwood J."/>
            <person name="Chapman J.A."/>
            <person name="Shapiro H."/>
            <person name="Aerts A."/>
            <person name="Otillar R.P."/>
            <person name="Terry A.Y."/>
            <person name="Boore J.L."/>
            <person name="Grigoriev I.V."/>
            <person name="Lindberg D.R."/>
            <person name="Seaver E.C."/>
            <person name="Weisblat D.A."/>
            <person name="Putnam N.H."/>
            <person name="Rokhsar D.S."/>
        </authorList>
    </citation>
    <scope>NUCLEOTIDE SEQUENCE</scope>
</reference>
<proteinExistence type="predicted"/>
<evidence type="ECO:0000256" key="5">
    <source>
        <dbReference type="ARBA" id="ARBA00023212"/>
    </source>
</evidence>